<dbReference type="PROSITE" id="PS00157">
    <property type="entry name" value="RUBISCO_LARGE"/>
    <property type="match status" value="1"/>
</dbReference>
<dbReference type="InterPro" id="IPR033966">
    <property type="entry name" value="RuBisCO"/>
</dbReference>
<dbReference type="InterPro" id="IPR000685">
    <property type="entry name" value="RuBisCO_lsu_C"/>
</dbReference>
<keyword evidence="8" id="KW-1185">Reference proteome</keyword>
<feature type="domain" description="Ribulose bisphosphate carboxylase large subunit C-terminal" evidence="5">
    <location>
        <begin position="135"/>
        <end position="412"/>
    </location>
</feature>
<protein>
    <submittedName>
        <fullName evidence="7">Ribulose-bisphosphate carboxylase large subunit family protein</fullName>
    </submittedName>
</protein>
<dbReference type="Proteomes" id="UP001596516">
    <property type="component" value="Unassembled WGS sequence"/>
</dbReference>
<evidence type="ECO:0000256" key="4">
    <source>
        <dbReference type="RuleBase" id="RU003834"/>
    </source>
</evidence>
<evidence type="ECO:0000313" key="7">
    <source>
        <dbReference type="EMBL" id="MFC7702783.1"/>
    </source>
</evidence>
<dbReference type="RefSeq" id="WP_377397794.1">
    <property type="nucleotide sequence ID" value="NZ_JBHTFQ010000001.1"/>
</dbReference>
<dbReference type="InterPro" id="IPR020878">
    <property type="entry name" value="RuBisCo_large_chain_AS"/>
</dbReference>
<dbReference type="SFLD" id="SFLDS00014">
    <property type="entry name" value="RuBisCO"/>
    <property type="match status" value="1"/>
</dbReference>
<organism evidence="7 8">
    <name type="scientific">Plastorhodobacter daqingensis</name>
    <dbReference type="NCBI Taxonomy" id="1387281"/>
    <lineage>
        <taxon>Bacteria</taxon>
        <taxon>Pseudomonadati</taxon>
        <taxon>Pseudomonadota</taxon>
        <taxon>Alphaproteobacteria</taxon>
        <taxon>Rhodobacterales</taxon>
        <taxon>Paracoccaceae</taxon>
        <taxon>Plastorhodobacter</taxon>
    </lineage>
</organism>
<sequence>MNQRFEADYLIETALDPRRAAETMAGEQSSGTFLRLAGETDALKLRAAARVESLEELEARPAPSLPGAAGDCGQGWRRARVTLSWPLDTIGPSLPNLMSTVAGNLFELHAFSGLRLTDIRLPPAFAAAGPGPRFGIEGTRRLAGVGAGPLIGTIVKPSVGLSPAATADLVATLAGAGIDFIKDDELQSDGPACPFEDRARAVMRVINDHSDKTGKKVMFAFNLTGEVDEMRRRHDLIRDLGGTCVMVNLNSVGVSGFLALSRHAELPIHAHRNGWGYLSRHPALGWSYTAWSKIWRLAGADHMHVNGLANKFCEEDDSVIRSARAQLTPLWSDNPCIAMPVFSSAQTVLQPPETFRQLGSADLIYAAGGGILGHPDGPAAGVESLRAAWAAAMAGADLDDWARSHPPLARALAQARGITS</sequence>
<dbReference type="InterPro" id="IPR036376">
    <property type="entry name" value="RuBisCO_lsu_C_sf"/>
</dbReference>
<name>A0ABW2UHJ0_9RHOB</name>
<feature type="domain" description="Ribulose bisphosphate carboxylase large subunit ferrodoxin-like N-terminal" evidence="6">
    <location>
        <begin position="15"/>
        <end position="125"/>
    </location>
</feature>
<evidence type="ECO:0000259" key="5">
    <source>
        <dbReference type="Pfam" id="PF00016"/>
    </source>
</evidence>
<dbReference type="InterPro" id="IPR017443">
    <property type="entry name" value="RuBisCO_lsu_fd_N"/>
</dbReference>
<dbReference type="EMBL" id="JBHTFQ010000001">
    <property type="protein sequence ID" value="MFC7702783.1"/>
    <property type="molecule type" value="Genomic_DNA"/>
</dbReference>
<dbReference type="Gene3D" id="3.20.20.110">
    <property type="entry name" value="Ribulose bisphosphate carboxylase, large subunit, C-terminal domain"/>
    <property type="match status" value="1"/>
</dbReference>
<comment type="similarity">
    <text evidence="4">Belongs to the RuBisCO large chain family.</text>
</comment>
<gene>
    <name evidence="7" type="ORF">ACFQXB_01075</name>
</gene>
<accession>A0ABW2UHJ0</accession>
<keyword evidence="3" id="KW-0460">Magnesium</keyword>
<evidence type="ECO:0000259" key="6">
    <source>
        <dbReference type="Pfam" id="PF02788"/>
    </source>
</evidence>
<evidence type="ECO:0000256" key="3">
    <source>
        <dbReference type="ARBA" id="ARBA00022842"/>
    </source>
</evidence>
<evidence type="ECO:0000256" key="2">
    <source>
        <dbReference type="ARBA" id="ARBA00022723"/>
    </source>
</evidence>
<dbReference type="SUPFAM" id="SSF54966">
    <property type="entry name" value="RuBisCO, large subunit, small (N-terminal) domain"/>
    <property type="match status" value="1"/>
</dbReference>
<dbReference type="SFLD" id="SFLDG00301">
    <property type="entry name" value="RuBisCO-like_proteins"/>
    <property type="match status" value="1"/>
</dbReference>
<dbReference type="PANTHER" id="PTHR42704:SF17">
    <property type="entry name" value="RIBULOSE BISPHOSPHATE CARBOXYLASE LARGE CHAIN"/>
    <property type="match status" value="1"/>
</dbReference>
<dbReference type="CDD" id="cd08207">
    <property type="entry name" value="RLP_NonPhot"/>
    <property type="match status" value="1"/>
</dbReference>
<evidence type="ECO:0000313" key="8">
    <source>
        <dbReference type="Proteomes" id="UP001596516"/>
    </source>
</evidence>
<dbReference type="Pfam" id="PF00016">
    <property type="entry name" value="RuBisCO_large"/>
    <property type="match status" value="1"/>
</dbReference>
<dbReference type="Pfam" id="PF02788">
    <property type="entry name" value="RuBisCO_large_N"/>
    <property type="match status" value="1"/>
</dbReference>
<keyword evidence="2" id="KW-0479">Metal-binding</keyword>
<dbReference type="SUPFAM" id="SSF51649">
    <property type="entry name" value="RuBisCo, C-terminal domain"/>
    <property type="match status" value="1"/>
</dbReference>
<evidence type="ECO:0000256" key="1">
    <source>
        <dbReference type="ARBA" id="ARBA00001946"/>
    </source>
</evidence>
<comment type="cofactor">
    <cofactor evidence="1">
        <name>Mg(2+)</name>
        <dbReference type="ChEBI" id="CHEBI:18420"/>
    </cofactor>
</comment>
<dbReference type="PANTHER" id="PTHR42704">
    <property type="entry name" value="RIBULOSE BISPHOSPHATE CARBOXYLASE"/>
    <property type="match status" value="1"/>
</dbReference>
<comment type="caution">
    <text evidence="7">The sequence shown here is derived from an EMBL/GenBank/DDBJ whole genome shotgun (WGS) entry which is preliminary data.</text>
</comment>
<dbReference type="Gene3D" id="3.30.70.150">
    <property type="entry name" value="RuBisCO large subunit, N-terminal domain"/>
    <property type="match status" value="1"/>
</dbReference>
<reference evidence="8" key="1">
    <citation type="journal article" date="2019" name="Int. J. Syst. Evol. Microbiol.">
        <title>The Global Catalogue of Microorganisms (GCM) 10K type strain sequencing project: providing services to taxonomists for standard genome sequencing and annotation.</title>
        <authorList>
            <consortium name="The Broad Institute Genomics Platform"/>
            <consortium name="The Broad Institute Genome Sequencing Center for Infectious Disease"/>
            <person name="Wu L."/>
            <person name="Ma J."/>
        </authorList>
    </citation>
    <scope>NUCLEOTIDE SEQUENCE [LARGE SCALE GENOMIC DNA]</scope>
    <source>
        <strain evidence="8">CGMCC 1.12750</strain>
    </source>
</reference>
<proteinExistence type="inferred from homology"/>
<dbReference type="InterPro" id="IPR036422">
    <property type="entry name" value="RuBisCO_lsu_N_sf"/>
</dbReference>